<evidence type="ECO:0000256" key="6">
    <source>
        <dbReference type="ARBA" id="ARBA00022777"/>
    </source>
</evidence>
<feature type="domain" description="Histidine kinase" evidence="11">
    <location>
        <begin position="323"/>
        <end position="543"/>
    </location>
</feature>
<gene>
    <name evidence="12" type="ORF">A3B19_00680</name>
</gene>
<protein>
    <recommendedName>
        <fullName evidence="2">histidine kinase</fullName>
        <ecNumber evidence="2">2.7.13.3</ecNumber>
    </recommendedName>
</protein>
<feature type="transmembrane region" description="Helical" evidence="10">
    <location>
        <begin position="265"/>
        <end position="283"/>
    </location>
</feature>
<dbReference type="GO" id="GO:0005524">
    <property type="term" value="F:ATP binding"/>
    <property type="evidence" value="ECO:0007669"/>
    <property type="project" value="UniProtKB-KW"/>
</dbReference>
<keyword evidence="3" id="KW-0597">Phosphoprotein</keyword>
<keyword evidence="10" id="KW-1133">Transmembrane helix</keyword>
<feature type="transmembrane region" description="Helical" evidence="10">
    <location>
        <begin position="238"/>
        <end position="259"/>
    </location>
</feature>
<dbReference type="CDD" id="cd00082">
    <property type="entry name" value="HisKA"/>
    <property type="match status" value="1"/>
</dbReference>
<dbReference type="InterPro" id="IPR031621">
    <property type="entry name" value="HisKA_7TM"/>
</dbReference>
<keyword evidence="5" id="KW-0547">Nucleotide-binding</keyword>
<dbReference type="PANTHER" id="PTHR42878">
    <property type="entry name" value="TWO-COMPONENT HISTIDINE KINASE"/>
    <property type="match status" value="1"/>
</dbReference>
<comment type="catalytic activity">
    <reaction evidence="1">
        <text>ATP + protein L-histidine = ADP + protein N-phospho-L-histidine.</text>
        <dbReference type="EC" id="2.7.13.3"/>
    </reaction>
</comment>
<dbReference type="SMART" id="SM00388">
    <property type="entry name" value="HisKA"/>
    <property type="match status" value="1"/>
</dbReference>
<evidence type="ECO:0000256" key="7">
    <source>
        <dbReference type="ARBA" id="ARBA00022840"/>
    </source>
</evidence>
<dbReference type="Pfam" id="PF16927">
    <property type="entry name" value="HisKA_7TM"/>
    <property type="match status" value="1"/>
</dbReference>
<feature type="transmembrane region" description="Helical" evidence="10">
    <location>
        <begin position="74"/>
        <end position="95"/>
    </location>
</feature>
<dbReference type="GO" id="GO:0000155">
    <property type="term" value="F:phosphorelay sensor kinase activity"/>
    <property type="evidence" value="ECO:0007669"/>
    <property type="project" value="InterPro"/>
</dbReference>
<feature type="transmembrane region" description="Helical" evidence="10">
    <location>
        <begin position="209"/>
        <end position="229"/>
    </location>
</feature>
<sequence length="556" mass="62360">MNTLATQLYIFSLDLIIFLIVVVVDALLIVLVSRSNPKSATNKIFALLNLSTMIWLAITYAVRSPEFSSSVLLLSRLGIFFAALMSALFFMLAHTFPADKIRLNKPAFVLVIISTLIMLVLNISPYAFVEAEFVEGAVRLRPGAGLVPFAVVSTLFSALAVYYLFKKFKNSAGQERQQLKLVCAGMLLMLTLIIATILVPIIFFNSGRFLLFAPLYTMIFFGMTAYAIVKHRLFNTKVFAAEAIVAILWIVLFSKIFVAPSLNEAVIDIFVFAIIIVFGILLVRSVLQEIKSREEIEKLAKDLEAVNEKLRKLDEAKSEFISLAGHQLRTPLTVIKGYTSMLIEGTFGEISKKALAPMWKVFAAANNLTKLVSELLDLSRIESGRLKYEFKKIYFDNIIEEVVKEFKQVSDGKSIAVEFVNKNNRTFSVYGDADKLREVVINLLDNAFKYSEIGPIVVTLTPKAKSMLLAVADRGFGMPGDEMPRLFQKFGRTEIAKKERPDGMGIGLYFVKKIIDDHRGRIWAESQGLGKGSTFFVELPVRYDFQEDNEQFLSAL</sequence>
<dbReference type="PANTHER" id="PTHR42878:SF7">
    <property type="entry name" value="SENSOR HISTIDINE KINASE GLRK"/>
    <property type="match status" value="1"/>
</dbReference>
<keyword evidence="6" id="KW-0418">Kinase</keyword>
<dbReference type="InterPro" id="IPR005467">
    <property type="entry name" value="His_kinase_dom"/>
</dbReference>
<organism evidence="12 13">
    <name type="scientific">Candidatus Giovannonibacteria bacterium RIFCSPLOWO2_01_FULL_46_32</name>
    <dbReference type="NCBI Taxonomy" id="1798353"/>
    <lineage>
        <taxon>Bacteria</taxon>
        <taxon>Candidatus Giovannoniibacteriota</taxon>
    </lineage>
</organism>
<dbReference type="EMBL" id="MFIF01000009">
    <property type="protein sequence ID" value="OGF86936.1"/>
    <property type="molecule type" value="Genomic_DNA"/>
</dbReference>
<feature type="transmembrane region" description="Helical" evidence="10">
    <location>
        <begin position="44"/>
        <end position="62"/>
    </location>
</feature>
<feature type="transmembrane region" description="Helical" evidence="10">
    <location>
        <begin position="181"/>
        <end position="203"/>
    </location>
</feature>
<dbReference type="GO" id="GO:0000156">
    <property type="term" value="F:phosphorelay response regulator activity"/>
    <property type="evidence" value="ECO:0007669"/>
    <property type="project" value="TreeGrafter"/>
</dbReference>
<dbReference type="Pfam" id="PF02518">
    <property type="entry name" value="HATPase_c"/>
    <property type="match status" value="1"/>
</dbReference>
<feature type="transmembrane region" description="Helical" evidence="10">
    <location>
        <begin position="6"/>
        <end position="32"/>
    </location>
</feature>
<keyword evidence="9" id="KW-0175">Coiled coil</keyword>
<evidence type="ECO:0000256" key="8">
    <source>
        <dbReference type="ARBA" id="ARBA00023012"/>
    </source>
</evidence>
<dbReference type="FunFam" id="3.30.565.10:FF:000006">
    <property type="entry name" value="Sensor histidine kinase WalK"/>
    <property type="match status" value="1"/>
</dbReference>
<evidence type="ECO:0000256" key="5">
    <source>
        <dbReference type="ARBA" id="ARBA00022741"/>
    </source>
</evidence>
<dbReference type="InterPro" id="IPR036890">
    <property type="entry name" value="HATPase_C_sf"/>
</dbReference>
<evidence type="ECO:0000256" key="2">
    <source>
        <dbReference type="ARBA" id="ARBA00012438"/>
    </source>
</evidence>
<dbReference type="Pfam" id="PF00512">
    <property type="entry name" value="HisKA"/>
    <property type="match status" value="1"/>
</dbReference>
<dbReference type="InterPro" id="IPR003661">
    <property type="entry name" value="HisK_dim/P_dom"/>
</dbReference>
<reference evidence="12 13" key="1">
    <citation type="journal article" date="2016" name="Nat. Commun.">
        <title>Thousands of microbial genomes shed light on interconnected biogeochemical processes in an aquifer system.</title>
        <authorList>
            <person name="Anantharaman K."/>
            <person name="Brown C.T."/>
            <person name="Hug L.A."/>
            <person name="Sharon I."/>
            <person name="Castelle C.J."/>
            <person name="Probst A.J."/>
            <person name="Thomas B.C."/>
            <person name="Singh A."/>
            <person name="Wilkins M.J."/>
            <person name="Karaoz U."/>
            <person name="Brodie E.L."/>
            <person name="Williams K.H."/>
            <person name="Hubbard S.S."/>
            <person name="Banfield J.F."/>
        </authorList>
    </citation>
    <scope>NUCLEOTIDE SEQUENCE [LARGE SCALE GENOMIC DNA]</scope>
</reference>
<evidence type="ECO:0000313" key="13">
    <source>
        <dbReference type="Proteomes" id="UP000177346"/>
    </source>
</evidence>
<keyword evidence="10" id="KW-0812">Transmembrane</keyword>
<proteinExistence type="predicted"/>
<dbReference type="SMART" id="SM00387">
    <property type="entry name" value="HATPase_c"/>
    <property type="match status" value="1"/>
</dbReference>
<evidence type="ECO:0000256" key="1">
    <source>
        <dbReference type="ARBA" id="ARBA00000085"/>
    </source>
</evidence>
<dbReference type="InterPro" id="IPR036097">
    <property type="entry name" value="HisK_dim/P_sf"/>
</dbReference>
<dbReference type="SUPFAM" id="SSF47384">
    <property type="entry name" value="Homodimeric domain of signal transducing histidine kinase"/>
    <property type="match status" value="1"/>
</dbReference>
<evidence type="ECO:0000256" key="3">
    <source>
        <dbReference type="ARBA" id="ARBA00022553"/>
    </source>
</evidence>
<dbReference type="Gene3D" id="3.30.565.10">
    <property type="entry name" value="Histidine kinase-like ATPase, C-terminal domain"/>
    <property type="match status" value="1"/>
</dbReference>
<feature type="transmembrane region" description="Helical" evidence="10">
    <location>
        <begin position="107"/>
        <end position="126"/>
    </location>
</feature>
<dbReference type="PRINTS" id="PR00344">
    <property type="entry name" value="BCTRLSENSOR"/>
</dbReference>
<keyword evidence="10" id="KW-0472">Membrane</keyword>
<dbReference type="InterPro" id="IPR050351">
    <property type="entry name" value="BphY/WalK/GraS-like"/>
</dbReference>
<dbReference type="PROSITE" id="PS50109">
    <property type="entry name" value="HIS_KIN"/>
    <property type="match status" value="1"/>
</dbReference>
<evidence type="ECO:0000256" key="4">
    <source>
        <dbReference type="ARBA" id="ARBA00022679"/>
    </source>
</evidence>
<accession>A0A1F5XGJ9</accession>
<comment type="caution">
    <text evidence="12">The sequence shown here is derived from an EMBL/GenBank/DDBJ whole genome shotgun (WGS) entry which is preliminary data.</text>
</comment>
<dbReference type="GO" id="GO:0007234">
    <property type="term" value="P:osmosensory signaling via phosphorelay pathway"/>
    <property type="evidence" value="ECO:0007669"/>
    <property type="project" value="TreeGrafter"/>
</dbReference>
<keyword evidence="7" id="KW-0067">ATP-binding</keyword>
<dbReference type="AlphaFoldDB" id="A0A1F5XGJ9"/>
<keyword evidence="4" id="KW-0808">Transferase</keyword>
<dbReference type="Proteomes" id="UP000177346">
    <property type="component" value="Unassembled WGS sequence"/>
</dbReference>
<dbReference type="Gene3D" id="1.10.287.130">
    <property type="match status" value="1"/>
</dbReference>
<dbReference type="InterPro" id="IPR004358">
    <property type="entry name" value="Sig_transdc_His_kin-like_C"/>
</dbReference>
<dbReference type="EC" id="2.7.13.3" evidence="2"/>
<feature type="coiled-coil region" evidence="9">
    <location>
        <begin position="289"/>
        <end position="319"/>
    </location>
</feature>
<dbReference type="SUPFAM" id="SSF55874">
    <property type="entry name" value="ATPase domain of HSP90 chaperone/DNA topoisomerase II/histidine kinase"/>
    <property type="match status" value="1"/>
</dbReference>
<keyword evidence="8" id="KW-0902">Two-component regulatory system</keyword>
<dbReference type="GO" id="GO:0030295">
    <property type="term" value="F:protein kinase activator activity"/>
    <property type="evidence" value="ECO:0007669"/>
    <property type="project" value="TreeGrafter"/>
</dbReference>
<evidence type="ECO:0000256" key="10">
    <source>
        <dbReference type="SAM" id="Phobius"/>
    </source>
</evidence>
<name>A0A1F5XGJ9_9BACT</name>
<feature type="transmembrane region" description="Helical" evidence="10">
    <location>
        <begin position="146"/>
        <end position="165"/>
    </location>
</feature>
<evidence type="ECO:0000256" key="9">
    <source>
        <dbReference type="SAM" id="Coils"/>
    </source>
</evidence>
<evidence type="ECO:0000259" key="11">
    <source>
        <dbReference type="PROSITE" id="PS50109"/>
    </source>
</evidence>
<dbReference type="InterPro" id="IPR003594">
    <property type="entry name" value="HATPase_dom"/>
</dbReference>
<evidence type="ECO:0000313" key="12">
    <source>
        <dbReference type="EMBL" id="OGF86936.1"/>
    </source>
</evidence>